<protein>
    <recommendedName>
        <fullName evidence="3">beta-glucosidase</fullName>
        <ecNumber evidence="3">3.2.1.21</ecNumber>
    </recommendedName>
</protein>
<dbReference type="Pfam" id="PF01915">
    <property type="entry name" value="Glyco_hydro_3_C"/>
    <property type="match status" value="1"/>
</dbReference>
<dbReference type="SMART" id="SM01217">
    <property type="entry name" value="Fn3_like"/>
    <property type="match status" value="1"/>
</dbReference>
<keyword evidence="4" id="KW-0732">Signal</keyword>
<dbReference type="PRINTS" id="PR00133">
    <property type="entry name" value="GLHYDRLASE3"/>
</dbReference>
<evidence type="ECO:0000259" key="7">
    <source>
        <dbReference type="SMART" id="SM01217"/>
    </source>
</evidence>
<dbReference type="Gene3D" id="3.40.50.1700">
    <property type="entry name" value="Glycoside hydrolase family 3 C-terminal domain"/>
    <property type="match status" value="1"/>
</dbReference>
<evidence type="ECO:0000256" key="2">
    <source>
        <dbReference type="ARBA" id="ARBA00005336"/>
    </source>
</evidence>
<organism evidence="8 9">
    <name type="scientific">Aureimonas ureilytica</name>
    <dbReference type="NCBI Taxonomy" id="401562"/>
    <lineage>
        <taxon>Bacteria</taxon>
        <taxon>Pseudomonadati</taxon>
        <taxon>Pseudomonadota</taxon>
        <taxon>Alphaproteobacteria</taxon>
        <taxon>Hyphomicrobiales</taxon>
        <taxon>Aurantimonadaceae</taxon>
        <taxon>Aureimonas</taxon>
    </lineage>
</organism>
<dbReference type="Gene3D" id="2.60.40.10">
    <property type="entry name" value="Immunoglobulins"/>
    <property type="match status" value="1"/>
</dbReference>
<keyword evidence="6" id="KW-0326">Glycosidase</keyword>
<sequence length="717" mass="75564">MSASRIDALLSQMTLTEKIGQLNMLAAGFSVTGPILGGDASGAVREGRAGSLLNVFGPRSVGDIQRVAIEESRLKIPLLLGFDVVHGHRTVFPVPLAEAAAFDPSLWESTARASAREAAVDGVALTFAPMLDVSRDPRWGRVVEGAGEDPYVQSLFGAAKVRGFQGDDLSDPRSVAATVKHFVAYGAASAGRDYASTDMSERTLREAYLPPFQAAITAGCAAVMPAFSDLSGVPMTANGPLLNGWLRGEAGFDGVVISDYNAIAELVAHGIATDLTEAAALALKAGVDIDMMSGAYEQGLPLALERGLVTLGEIETSTRRVLALKERLGLFNDPMRGLAPGGEGAGALLPEHRPLAREAARRSAVLLSHRHSVLPLSERPQRIAMVGPLADAATDMMGSWSGAGEAGESVTFLQGLRETRPDCAISHARGVGVDEAEEGGPEAALALCREADLVILAIGEAHDMSGEAASRTGLDLPGDQANFARAVLDLGRPTVVLLSSGRPIAVPWLFARADAVLATWFLGSEAGHAVADLLTGRASPSGRLPITWPRSVGQVPIFFGERPSGRPASDGHYTSKYIDLPTTPLFAFGHGLTYGQVRYASLAVEPKRPKGNEAITVAVDLANDGEHLAEETVFLFVRKPVARVARPLLELKGFNRLTLRPGEEARTMMTLPVAALAFPGPDLTPSVEPGEYEILVGPSADRTRLLRQTIQIEEGGS</sequence>
<feature type="domain" description="Fibronectin type III-like" evidence="7">
    <location>
        <begin position="631"/>
        <end position="700"/>
    </location>
</feature>
<dbReference type="RefSeq" id="WP_058634264.1">
    <property type="nucleotide sequence ID" value="NZ_LDPZ01000013.1"/>
</dbReference>
<dbReference type="InterPro" id="IPR013783">
    <property type="entry name" value="Ig-like_fold"/>
</dbReference>
<evidence type="ECO:0000256" key="1">
    <source>
        <dbReference type="ARBA" id="ARBA00000448"/>
    </source>
</evidence>
<dbReference type="InterPro" id="IPR017853">
    <property type="entry name" value="GH"/>
</dbReference>
<dbReference type="Pfam" id="PF14310">
    <property type="entry name" value="Fn3-like"/>
    <property type="match status" value="1"/>
</dbReference>
<comment type="similarity">
    <text evidence="2">Belongs to the glycosyl hydrolase 3 family.</text>
</comment>
<comment type="caution">
    <text evidence="8">The sequence shown here is derived from an EMBL/GenBank/DDBJ whole genome shotgun (WGS) entry which is preliminary data.</text>
</comment>
<dbReference type="InterPro" id="IPR036962">
    <property type="entry name" value="Glyco_hydro_3_N_sf"/>
</dbReference>
<dbReference type="InterPro" id="IPR051915">
    <property type="entry name" value="Cellulose_Degrad_GH3"/>
</dbReference>
<evidence type="ECO:0000313" key="9">
    <source>
        <dbReference type="Proteomes" id="UP000078272"/>
    </source>
</evidence>
<dbReference type="InterPro" id="IPR026891">
    <property type="entry name" value="Fn3-like"/>
</dbReference>
<dbReference type="SUPFAM" id="SSF52279">
    <property type="entry name" value="Beta-D-glucan exohydrolase, C-terminal domain"/>
    <property type="match status" value="1"/>
</dbReference>
<dbReference type="PANTHER" id="PTHR30620:SF16">
    <property type="entry name" value="LYSOSOMAL BETA GLUCOSIDASE"/>
    <property type="match status" value="1"/>
</dbReference>
<dbReference type="InterPro" id="IPR001764">
    <property type="entry name" value="Glyco_hydro_3_N"/>
</dbReference>
<proteinExistence type="inferred from homology"/>
<dbReference type="GO" id="GO:0008422">
    <property type="term" value="F:beta-glucosidase activity"/>
    <property type="evidence" value="ECO:0007669"/>
    <property type="project" value="UniProtKB-EC"/>
</dbReference>
<keyword evidence="5 8" id="KW-0378">Hydrolase</keyword>
<dbReference type="AlphaFoldDB" id="A0A175RCR0"/>
<evidence type="ECO:0000256" key="4">
    <source>
        <dbReference type="ARBA" id="ARBA00022729"/>
    </source>
</evidence>
<accession>A0A175RCR0</accession>
<dbReference type="Pfam" id="PF00933">
    <property type="entry name" value="Glyco_hydro_3"/>
    <property type="match status" value="1"/>
</dbReference>
<dbReference type="FunFam" id="3.20.20.300:FF:000005">
    <property type="entry name" value="Periplasmic beta-glucosidase"/>
    <property type="match status" value="1"/>
</dbReference>
<dbReference type="EC" id="3.2.1.21" evidence="3"/>
<dbReference type="Gene3D" id="3.20.20.300">
    <property type="entry name" value="Glycoside hydrolase, family 3, N-terminal domain"/>
    <property type="match status" value="1"/>
</dbReference>
<dbReference type="PANTHER" id="PTHR30620">
    <property type="entry name" value="PERIPLASMIC BETA-GLUCOSIDASE-RELATED"/>
    <property type="match status" value="1"/>
</dbReference>
<reference evidence="8 9" key="1">
    <citation type="journal article" date="2016" name="Front. Microbiol.">
        <title>Genomic Resource of Rice Seed Associated Bacteria.</title>
        <authorList>
            <person name="Midha S."/>
            <person name="Bansal K."/>
            <person name="Sharma S."/>
            <person name="Kumar N."/>
            <person name="Patil P.P."/>
            <person name="Chaudhry V."/>
            <person name="Patil P.B."/>
        </authorList>
    </citation>
    <scope>NUCLEOTIDE SEQUENCE [LARGE SCALE GENOMIC DNA]</scope>
    <source>
        <strain evidence="8 9">NS226</strain>
    </source>
</reference>
<dbReference type="STRING" id="401562.NS365_03755"/>
<dbReference type="GO" id="GO:0009251">
    <property type="term" value="P:glucan catabolic process"/>
    <property type="evidence" value="ECO:0007669"/>
    <property type="project" value="TreeGrafter"/>
</dbReference>
<gene>
    <name evidence="8" type="ORF">NS226_06310</name>
</gene>
<evidence type="ECO:0000313" key="8">
    <source>
        <dbReference type="EMBL" id="KTQ96735.1"/>
    </source>
</evidence>
<comment type="catalytic activity">
    <reaction evidence="1">
        <text>Hydrolysis of terminal, non-reducing beta-D-glucosyl residues with release of beta-D-glucose.</text>
        <dbReference type="EC" id="3.2.1.21"/>
    </reaction>
</comment>
<evidence type="ECO:0000256" key="3">
    <source>
        <dbReference type="ARBA" id="ARBA00012744"/>
    </source>
</evidence>
<dbReference type="SUPFAM" id="SSF51445">
    <property type="entry name" value="(Trans)glycosidases"/>
    <property type="match status" value="1"/>
</dbReference>
<dbReference type="Proteomes" id="UP000078272">
    <property type="component" value="Unassembled WGS sequence"/>
</dbReference>
<dbReference type="InterPro" id="IPR002772">
    <property type="entry name" value="Glyco_hydro_3_C"/>
</dbReference>
<evidence type="ECO:0000256" key="6">
    <source>
        <dbReference type="ARBA" id="ARBA00023295"/>
    </source>
</evidence>
<name>A0A175RCR0_9HYPH</name>
<evidence type="ECO:0000256" key="5">
    <source>
        <dbReference type="ARBA" id="ARBA00022801"/>
    </source>
</evidence>
<dbReference type="EMBL" id="LDPZ01000013">
    <property type="protein sequence ID" value="KTQ96735.1"/>
    <property type="molecule type" value="Genomic_DNA"/>
</dbReference>
<dbReference type="InterPro" id="IPR036881">
    <property type="entry name" value="Glyco_hydro_3_C_sf"/>
</dbReference>
<dbReference type="OrthoDB" id="9781691at2"/>
<dbReference type="PATRIC" id="fig|401562.3.peg.549"/>